<evidence type="ECO:0000313" key="2">
    <source>
        <dbReference type="EMBL" id="KAI7727282.1"/>
    </source>
</evidence>
<dbReference type="AlphaFoldDB" id="A0AAD5BPS9"/>
<dbReference type="Gene3D" id="3.10.20.90">
    <property type="entry name" value="Phosphatidylinositol 3-kinase Catalytic Subunit, Chain A, domain 1"/>
    <property type="match status" value="1"/>
</dbReference>
<feature type="region of interest" description="Disordered" evidence="1">
    <location>
        <begin position="18"/>
        <end position="76"/>
    </location>
</feature>
<feature type="compositionally biased region" description="Polar residues" evidence="1">
    <location>
        <begin position="36"/>
        <end position="47"/>
    </location>
</feature>
<dbReference type="InterPro" id="IPR044171">
    <property type="entry name" value="LAX2-like"/>
</dbReference>
<feature type="compositionally biased region" description="Low complexity" evidence="1">
    <location>
        <begin position="55"/>
        <end position="70"/>
    </location>
</feature>
<dbReference type="Proteomes" id="UP001206925">
    <property type="component" value="Unassembled WGS sequence"/>
</dbReference>
<evidence type="ECO:0000256" key="1">
    <source>
        <dbReference type="SAM" id="MobiDB-lite"/>
    </source>
</evidence>
<keyword evidence="3" id="KW-1185">Reference proteome</keyword>
<organism evidence="2 3">
    <name type="scientific">Ambrosia artemisiifolia</name>
    <name type="common">Common ragweed</name>
    <dbReference type="NCBI Taxonomy" id="4212"/>
    <lineage>
        <taxon>Eukaryota</taxon>
        <taxon>Viridiplantae</taxon>
        <taxon>Streptophyta</taxon>
        <taxon>Embryophyta</taxon>
        <taxon>Tracheophyta</taxon>
        <taxon>Spermatophyta</taxon>
        <taxon>Magnoliopsida</taxon>
        <taxon>eudicotyledons</taxon>
        <taxon>Gunneridae</taxon>
        <taxon>Pentapetalae</taxon>
        <taxon>asterids</taxon>
        <taxon>campanulids</taxon>
        <taxon>Asterales</taxon>
        <taxon>Asteraceae</taxon>
        <taxon>Asteroideae</taxon>
        <taxon>Heliantheae alliance</taxon>
        <taxon>Heliantheae</taxon>
        <taxon>Ambrosia</taxon>
    </lineage>
</organism>
<evidence type="ECO:0000313" key="3">
    <source>
        <dbReference type="Proteomes" id="UP001206925"/>
    </source>
</evidence>
<gene>
    <name evidence="2" type="ORF">M8C21_026943</name>
</gene>
<proteinExistence type="predicted"/>
<accession>A0AAD5BPS9</accession>
<sequence length="248" mass="27674">MGEENICSEEATAKDIINTNKEEDGDGGWLRLSLGISPSPNPKTSTKVELHMLPATTSNNSSSSSSSSASDLIRPHMSSQQQLSFQVIPMIPAAPTNLAMSFSHHHHMNNTLSYLPFRQLTSPSSFSSPIEFRPSRPPHSPGLWFILQASQTQTKEPYLPQLPKSYLRIKDGKTTVGLLLKYLVYKLKLDGEFEIEITCKGQQLLPFLSLQHVRDNIWNRPRNDVVFLNSSASSVDHLIMVLNYGRIA</sequence>
<dbReference type="EMBL" id="JAMZMK010011404">
    <property type="protein sequence ID" value="KAI7727282.1"/>
    <property type="molecule type" value="Genomic_DNA"/>
</dbReference>
<name>A0AAD5BPS9_AMBAR</name>
<protein>
    <submittedName>
        <fullName evidence="2">Uncharacterized protein</fullName>
    </submittedName>
</protein>
<dbReference type="PANTHER" id="PTHR47290:SF4">
    <property type="entry name" value="RING FINGER PROTEIN"/>
    <property type="match status" value="1"/>
</dbReference>
<reference evidence="2" key="1">
    <citation type="submission" date="2022-06" db="EMBL/GenBank/DDBJ databases">
        <title>Uncovering the hologenomic basis of an extraordinary plant invasion.</title>
        <authorList>
            <person name="Bieker V.C."/>
            <person name="Martin M.D."/>
            <person name="Gilbert T."/>
            <person name="Hodgins K."/>
            <person name="Battlay P."/>
            <person name="Petersen B."/>
            <person name="Wilson J."/>
        </authorList>
    </citation>
    <scope>NUCLEOTIDE SEQUENCE</scope>
    <source>
        <strain evidence="2">AA19_3_7</strain>
        <tissue evidence="2">Leaf</tissue>
    </source>
</reference>
<dbReference type="PANTHER" id="PTHR47290">
    <property type="entry name" value="RING FINGER PROTEIN"/>
    <property type="match status" value="1"/>
</dbReference>
<comment type="caution">
    <text evidence="2">The sequence shown here is derived from an EMBL/GenBank/DDBJ whole genome shotgun (WGS) entry which is preliminary data.</text>
</comment>